<name>A0ACC1SEE7_9HYPO</name>
<protein>
    <submittedName>
        <fullName evidence="1">Uncharacterized protein</fullName>
    </submittedName>
</protein>
<comment type="caution">
    <text evidence="1">The sequence shown here is derived from an EMBL/GenBank/DDBJ whole genome shotgun (WGS) entry which is preliminary data.</text>
</comment>
<evidence type="ECO:0000313" key="2">
    <source>
        <dbReference type="Proteomes" id="UP001148629"/>
    </source>
</evidence>
<gene>
    <name evidence="1" type="ORF">NM208_g6097</name>
</gene>
<reference evidence="1" key="1">
    <citation type="submission" date="2022-08" db="EMBL/GenBank/DDBJ databases">
        <title>Genome Sequence of Fusarium decemcellulare.</title>
        <authorList>
            <person name="Buettner E."/>
        </authorList>
    </citation>
    <scope>NUCLEOTIDE SEQUENCE</scope>
    <source>
        <strain evidence="1">Babe19</strain>
    </source>
</reference>
<evidence type="ECO:0000313" key="1">
    <source>
        <dbReference type="EMBL" id="KAJ3537989.1"/>
    </source>
</evidence>
<proteinExistence type="predicted"/>
<dbReference type="EMBL" id="JANRMS010000547">
    <property type="protein sequence ID" value="KAJ3537989.1"/>
    <property type="molecule type" value="Genomic_DNA"/>
</dbReference>
<organism evidence="1 2">
    <name type="scientific">Fusarium decemcellulare</name>
    <dbReference type="NCBI Taxonomy" id="57161"/>
    <lineage>
        <taxon>Eukaryota</taxon>
        <taxon>Fungi</taxon>
        <taxon>Dikarya</taxon>
        <taxon>Ascomycota</taxon>
        <taxon>Pezizomycotina</taxon>
        <taxon>Sordariomycetes</taxon>
        <taxon>Hypocreomycetidae</taxon>
        <taxon>Hypocreales</taxon>
        <taxon>Nectriaceae</taxon>
        <taxon>Fusarium</taxon>
        <taxon>Fusarium decemcellulare species complex</taxon>
    </lineage>
</organism>
<sequence length="407" mass="44562">MLSFATSAITFLTCLTLVSSSPFTLRVAHQERGILTLSFDPARTADTSLELLSTTPAGYKPGWLHSRGNFLYSISRRYFPDNSSTSAGIFAFEKLPGGQLKLLDTEISHGDGGVFVDVTPDGKTLASANIDGSTVSVFPLISPGKIGEAAHTFQYNLTQPGPGTGDSQVMANPHAVVFNLSGDIMAVPDKGADRLYLYQVHSTNHIEQIRNMTFLPGTGPRHLLFSEYSHTKTLMYLIGELDNTMNVFAFDRSDCNRGSDLNETLQITHLQSISTLNSGTDRTEPKNEDLASEVHLSHDGRFLYVSNRNTESVDNLDSIAVYSVDPHSKQPLEFLGLNSTHGKIPRHFSLSPDHKNRFVAVANQVTNDLHIMERDVHTGFLGSIVGKFSFGKLDLSTKIGPMAVVWD</sequence>
<keyword evidence="2" id="KW-1185">Reference proteome</keyword>
<dbReference type="Proteomes" id="UP001148629">
    <property type="component" value="Unassembled WGS sequence"/>
</dbReference>
<accession>A0ACC1SEE7</accession>